<feature type="compositionally biased region" description="Basic and acidic residues" evidence="7">
    <location>
        <begin position="137"/>
        <end position="151"/>
    </location>
</feature>
<dbReference type="Proteomes" id="UP000499080">
    <property type="component" value="Unassembled WGS sequence"/>
</dbReference>
<dbReference type="SUPFAM" id="SSF56672">
    <property type="entry name" value="DNA/RNA polymerases"/>
    <property type="match status" value="1"/>
</dbReference>
<dbReference type="Gene3D" id="1.10.340.70">
    <property type="match status" value="1"/>
</dbReference>
<evidence type="ECO:0000256" key="4">
    <source>
        <dbReference type="ARBA" id="ARBA00022759"/>
    </source>
</evidence>
<dbReference type="InterPro" id="IPR043502">
    <property type="entry name" value="DNA/RNA_pol_sf"/>
</dbReference>
<evidence type="ECO:0000313" key="10">
    <source>
        <dbReference type="EMBL" id="GBN19242.1"/>
    </source>
</evidence>
<evidence type="ECO:0000256" key="2">
    <source>
        <dbReference type="ARBA" id="ARBA00022695"/>
    </source>
</evidence>
<dbReference type="Pfam" id="PF17919">
    <property type="entry name" value="RT_RNaseH_2"/>
    <property type="match status" value="1"/>
</dbReference>
<dbReference type="InterPro" id="IPR043128">
    <property type="entry name" value="Rev_trsase/Diguanyl_cyclase"/>
</dbReference>
<evidence type="ECO:0000313" key="11">
    <source>
        <dbReference type="Proteomes" id="UP000499080"/>
    </source>
</evidence>
<dbReference type="OrthoDB" id="6424769at2759"/>
<comment type="caution">
    <text evidence="10">The sequence shown here is derived from an EMBL/GenBank/DDBJ whole genome shotgun (WGS) entry which is preliminary data.</text>
</comment>
<keyword evidence="3" id="KW-0540">Nuclease</keyword>
<keyword evidence="2" id="KW-0808">Transferase</keyword>
<evidence type="ECO:0000259" key="8">
    <source>
        <dbReference type="Pfam" id="PF17919"/>
    </source>
</evidence>
<keyword evidence="5" id="KW-0695">RNA-directed DNA polymerase</keyword>
<evidence type="ECO:0000256" key="6">
    <source>
        <dbReference type="ARBA" id="ARBA00023268"/>
    </source>
</evidence>
<dbReference type="AlphaFoldDB" id="A0A4Y2LXQ0"/>
<dbReference type="Pfam" id="PF17921">
    <property type="entry name" value="Integrase_H2C2"/>
    <property type="match status" value="1"/>
</dbReference>
<dbReference type="FunFam" id="3.10.20.370:FF:000001">
    <property type="entry name" value="Retrovirus-related Pol polyprotein from transposon 17.6-like protein"/>
    <property type="match status" value="1"/>
</dbReference>
<organism evidence="10 11">
    <name type="scientific">Araneus ventricosus</name>
    <name type="common">Orbweaver spider</name>
    <name type="synonym">Epeira ventricosa</name>
    <dbReference type="NCBI Taxonomy" id="182803"/>
    <lineage>
        <taxon>Eukaryota</taxon>
        <taxon>Metazoa</taxon>
        <taxon>Ecdysozoa</taxon>
        <taxon>Arthropoda</taxon>
        <taxon>Chelicerata</taxon>
        <taxon>Arachnida</taxon>
        <taxon>Araneae</taxon>
        <taxon>Araneomorphae</taxon>
        <taxon>Entelegynae</taxon>
        <taxon>Araneoidea</taxon>
        <taxon>Araneidae</taxon>
        <taxon>Araneus</taxon>
    </lineage>
</organism>
<name>A0A4Y2LXQ0_ARAVE</name>
<dbReference type="EC" id="2.7.7.49" evidence="1"/>
<dbReference type="InterPro" id="IPR041577">
    <property type="entry name" value="RT_RNaseH_2"/>
</dbReference>
<dbReference type="Gene3D" id="3.10.20.370">
    <property type="match status" value="1"/>
</dbReference>
<dbReference type="GO" id="GO:0003964">
    <property type="term" value="F:RNA-directed DNA polymerase activity"/>
    <property type="evidence" value="ECO:0007669"/>
    <property type="project" value="UniProtKB-KW"/>
</dbReference>
<keyword evidence="6" id="KW-0511">Multifunctional enzyme</keyword>
<keyword evidence="4" id="KW-0378">Hydrolase</keyword>
<feature type="domain" description="Reverse transcriptase/retrotransposon-derived protein RNase H-like" evidence="8">
    <location>
        <begin position="341"/>
        <end position="435"/>
    </location>
</feature>
<feature type="region of interest" description="Disordered" evidence="7">
    <location>
        <begin position="135"/>
        <end position="156"/>
    </location>
</feature>
<dbReference type="InterPro" id="IPR041588">
    <property type="entry name" value="Integrase_H2C2"/>
</dbReference>
<evidence type="ECO:0000256" key="7">
    <source>
        <dbReference type="SAM" id="MobiDB-lite"/>
    </source>
</evidence>
<accession>A0A4Y2LXQ0</accession>
<keyword evidence="11" id="KW-1185">Reference proteome</keyword>
<protein>
    <recommendedName>
        <fullName evidence="1">RNA-directed DNA polymerase</fullName>
        <ecNumber evidence="1">2.7.7.49</ecNumber>
    </recommendedName>
</protein>
<gene>
    <name evidence="10" type="primary">pol_1337</name>
    <name evidence="10" type="ORF">AVEN_31023_1</name>
</gene>
<dbReference type="EMBL" id="BGPR01006469">
    <property type="protein sequence ID" value="GBN19242.1"/>
    <property type="molecule type" value="Genomic_DNA"/>
</dbReference>
<evidence type="ECO:0000256" key="5">
    <source>
        <dbReference type="ARBA" id="ARBA00022918"/>
    </source>
</evidence>
<proteinExistence type="predicted"/>
<evidence type="ECO:0000259" key="9">
    <source>
        <dbReference type="Pfam" id="PF17921"/>
    </source>
</evidence>
<dbReference type="Gene3D" id="3.30.70.270">
    <property type="match status" value="2"/>
</dbReference>
<dbReference type="PANTHER" id="PTHR37984">
    <property type="entry name" value="PROTEIN CBG26694"/>
    <property type="match status" value="1"/>
</dbReference>
<reference evidence="10 11" key="1">
    <citation type="journal article" date="2019" name="Sci. Rep.">
        <title>Orb-weaving spider Araneus ventricosus genome elucidates the spidroin gene catalogue.</title>
        <authorList>
            <person name="Kono N."/>
            <person name="Nakamura H."/>
            <person name="Ohtoshi R."/>
            <person name="Moran D.A.P."/>
            <person name="Shinohara A."/>
            <person name="Yoshida Y."/>
            <person name="Fujiwara M."/>
            <person name="Mori M."/>
            <person name="Tomita M."/>
            <person name="Arakawa K."/>
        </authorList>
    </citation>
    <scope>NUCLEOTIDE SEQUENCE [LARGE SCALE GENOMIC DNA]</scope>
</reference>
<sequence>MELETVQVKLGPRTLTGIIDSGVQISVIREDFTSEIKYEGEGYIEISSAFGERETTPLRIFEMNIDDGVHGPVPVTCAVSKKLVSDLLLSTAAFEALKENIQMHKFESKLDCYDTVKEELEVPSTDIEASIELIATESDRDGSTQDSEETRTSFIESQMSDPTLSDAWEMARTEGNAYAIKDGVLTHTEYICGEKIALAGHLGEQKTKQRIKYSFFWPEIKKDIREFCQTCKPQSWSDHLLHVDSVFRKWKEVGLTVNLEKCAFGQNQVKFLGHIVGSGQHSPDPEKAEVLRNLSRPSTKKDLRSFLGLASYYRDYIPNFSEIVLPLTDLTKREVSNILPWSIETEAAFVKIKDELIRMPTLHTPDISRPFWLYTDASTTAIGACLAQHDDVGKELPIAFFSKKLTPTQMKWSTIEREAFCVLEALKKFDTWVFGACECGPEINCMWESGFIGGKICFCKPEYAQKSGKCVALALAPTHLSVVVIGEDIDLFVILIGICTFGNVYFLKPGKRKIAEKIFSPHTSLEKTIADNILSIHAMNGCDTTSALFNNDKMKFVQTLKNNLDLLKVIEIFKNPDITPEAVVDSGNRFLVALYEYPISASDAPSLNNVLYKCYVKSSFNKSGNMASLPPTEAAAHQYSLRVYHYIQSWLGNKKRSEVWGWEGTISGL</sequence>
<dbReference type="FunFam" id="3.30.70.270:FF:000020">
    <property type="entry name" value="Transposon Tf2-6 polyprotein-like Protein"/>
    <property type="match status" value="1"/>
</dbReference>
<keyword evidence="4" id="KW-0255">Endonuclease</keyword>
<dbReference type="InterPro" id="IPR050951">
    <property type="entry name" value="Retrovirus_Pol_polyprotein"/>
</dbReference>
<dbReference type="GO" id="GO:0004519">
    <property type="term" value="F:endonuclease activity"/>
    <property type="evidence" value="ECO:0007669"/>
    <property type="project" value="UniProtKB-KW"/>
</dbReference>
<evidence type="ECO:0000256" key="1">
    <source>
        <dbReference type="ARBA" id="ARBA00012493"/>
    </source>
</evidence>
<dbReference type="PANTHER" id="PTHR37984:SF5">
    <property type="entry name" value="PROTEIN NYNRIN-LIKE"/>
    <property type="match status" value="1"/>
</dbReference>
<keyword evidence="2" id="KW-0548">Nucleotidyltransferase</keyword>
<feature type="domain" description="Integrase zinc-binding" evidence="9">
    <location>
        <begin position="198"/>
        <end position="232"/>
    </location>
</feature>
<evidence type="ECO:0000256" key="3">
    <source>
        <dbReference type="ARBA" id="ARBA00022722"/>
    </source>
</evidence>